<evidence type="ECO:0000313" key="5">
    <source>
        <dbReference type="Proteomes" id="UP000180246"/>
    </source>
</evidence>
<comment type="caution">
    <text evidence="4">The sequence shown here is derived from an EMBL/GenBank/DDBJ whole genome shotgun (WGS) entry which is preliminary data.</text>
</comment>
<dbReference type="RefSeq" id="WP_177185518.1">
    <property type="nucleotide sequence ID" value="NZ_DAMAFS010000024.1"/>
</dbReference>
<dbReference type="Pfam" id="PF09994">
    <property type="entry name" value="T6SS_Tle1-like_cat"/>
    <property type="match status" value="2"/>
</dbReference>
<protein>
    <recommendedName>
        <fullName evidence="3">T6SS Phospholipase effector Tle1-like catalytic domain-containing protein</fullName>
    </recommendedName>
</protein>
<evidence type="ECO:0000256" key="1">
    <source>
        <dbReference type="SAM" id="Coils"/>
    </source>
</evidence>
<dbReference type="PANTHER" id="PTHR33840">
    <property type="match status" value="1"/>
</dbReference>
<feature type="region of interest" description="Disordered" evidence="2">
    <location>
        <begin position="1"/>
        <end position="29"/>
    </location>
</feature>
<evidence type="ECO:0000313" key="4">
    <source>
        <dbReference type="EMBL" id="OIJ39825.1"/>
    </source>
</evidence>
<feature type="coiled-coil region" evidence="1">
    <location>
        <begin position="467"/>
        <end position="525"/>
    </location>
</feature>
<keyword evidence="1" id="KW-0175">Coiled coil</keyword>
<feature type="domain" description="T6SS Phospholipase effector Tle1-like catalytic" evidence="3">
    <location>
        <begin position="219"/>
        <end position="380"/>
    </location>
</feature>
<dbReference type="AlphaFoldDB" id="A0A1S2N409"/>
<dbReference type="Proteomes" id="UP000180246">
    <property type="component" value="Unassembled WGS sequence"/>
</dbReference>
<proteinExistence type="predicted"/>
<dbReference type="PANTHER" id="PTHR33840:SF1">
    <property type="entry name" value="TLE1 PHOSPHOLIPASE DOMAIN-CONTAINING PROTEIN"/>
    <property type="match status" value="1"/>
</dbReference>
<evidence type="ECO:0000259" key="3">
    <source>
        <dbReference type="Pfam" id="PF09994"/>
    </source>
</evidence>
<organism evidence="4 5">
    <name type="scientific">Massilia timonae</name>
    <dbReference type="NCBI Taxonomy" id="47229"/>
    <lineage>
        <taxon>Bacteria</taxon>
        <taxon>Pseudomonadati</taxon>
        <taxon>Pseudomonadota</taxon>
        <taxon>Betaproteobacteria</taxon>
        <taxon>Burkholderiales</taxon>
        <taxon>Oxalobacteraceae</taxon>
        <taxon>Telluria group</taxon>
        <taxon>Massilia</taxon>
    </lineage>
</organism>
<gene>
    <name evidence="4" type="ORF">LO55_2365</name>
</gene>
<feature type="compositionally biased region" description="Basic and acidic residues" evidence="2">
    <location>
        <begin position="1"/>
        <end position="12"/>
    </location>
</feature>
<sequence length="646" mass="71511">MRRNPDNSKVGDAKSPASRKSAADLRDAVDVSAKAPATMPQVAHQASPISNAVAAISDEIERNAQPSKCRQRIWFSFFFDGTGNNLEADMKLQKHSNVARLYRAHLATNAANGIHSIYIPGIGTYFREIGDPGGTITGAAFGAMGGARLDFALKEFDRYLKRPMARAVAPANAIEEISVAVFGFSRGAALARAFVNALMDTRCKLIDQRWVLRQGGWPVRFSFMGLFDTVASVGKPMSQNNTDYYNPMLSDVRGMLDERAEDYSDTRPVRLAFSDSGVPGADPAPGKNAGHNSWADKLEIHESVEEVRHFVAAHEIRNSFPLDSISVMREGRIVKPAHFFEVIYPGAHSDVGGGYAAGEGAKSLLEDESLSLIPLRHMYDFAVSKGVPMLPESRLIRGDFRTSSDLREAFNTYLQAVGNAPTLGEGFNRHMKFYLAWRFECMKRSAKEKNDFSESLRKEGGRFRSEKAAYESKIKALEQQLGVAENALIAARGASDAMAPSSHMIEKAKAEVAAREHEYLTMKAERDAIPDMSRVYSLAPLYDRQLLDDAQSIRSLLQSKNVKYAKSNLRPHYRGLIDSYESEIFRVEKNPNEAVARIFEHYVHDSLAGFGRDATYPSDPRVIYIGGDEKLRFAVHANGTEDVMMG</sequence>
<dbReference type="EMBL" id="JRYB01000001">
    <property type="protein sequence ID" value="OIJ39825.1"/>
    <property type="molecule type" value="Genomic_DNA"/>
</dbReference>
<dbReference type="InterPro" id="IPR018712">
    <property type="entry name" value="Tle1-like_cat"/>
</dbReference>
<accession>A0A1S2N409</accession>
<reference evidence="4 5" key="1">
    <citation type="submission" date="2014-10" db="EMBL/GenBank/DDBJ databases">
        <authorList>
            <person name="Seo M.-J."/>
            <person name="Seok Y.J."/>
            <person name="Cha I.-T."/>
        </authorList>
    </citation>
    <scope>NUCLEOTIDE SEQUENCE [LARGE SCALE GENOMIC DNA]</scope>
    <source>
        <strain evidence="4 5">NEU</strain>
    </source>
</reference>
<evidence type="ECO:0000256" key="2">
    <source>
        <dbReference type="SAM" id="MobiDB-lite"/>
    </source>
</evidence>
<name>A0A1S2N409_9BURK</name>
<feature type="domain" description="T6SS Phospholipase effector Tle1-like catalytic" evidence="3">
    <location>
        <begin position="78"/>
        <end position="198"/>
    </location>
</feature>